<comment type="caution">
    <text evidence="1">The sequence shown here is derived from an EMBL/GenBank/DDBJ whole genome shotgun (WGS) entry which is preliminary data.</text>
</comment>
<accession>A0A372ZRH6</accession>
<name>A0A372ZRH6_9ACTN</name>
<sequence>MESVEDRVRAPADPQSVGPVVLEKISFMSEDPRAREAVWADGRNLYDVVPALDAVIGIIGRDLVLGEYSLAHATAHMAAEMIVEQRESTGIHDEGTALLVVRALAESAAATERANDGLRS</sequence>
<evidence type="ECO:0000313" key="2">
    <source>
        <dbReference type="Proteomes" id="UP000263377"/>
    </source>
</evidence>
<protein>
    <submittedName>
        <fullName evidence="1">Uncharacterized protein</fullName>
    </submittedName>
</protein>
<gene>
    <name evidence="1" type="ORF">DR950_12580</name>
</gene>
<reference evidence="1 2" key="1">
    <citation type="submission" date="2018-08" db="EMBL/GenBank/DDBJ databases">
        <title>Diversity &amp; Physiological Properties of Lignin-Decomposing Actinobacteria from Soil.</title>
        <authorList>
            <person name="Roh S.G."/>
            <person name="Kim S.B."/>
        </authorList>
    </citation>
    <scope>NUCLEOTIDE SEQUENCE [LARGE SCALE GENOMIC DNA]</scope>
    <source>
        <strain evidence="1 2">MMS17-GH009</strain>
    </source>
</reference>
<proteinExistence type="predicted"/>
<evidence type="ECO:0000313" key="1">
    <source>
        <dbReference type="EMBL" id="RGD58508.1"/>
    </source>
</evidence>
<keyword evidence="2" id="KW-1185">Reference proteome</keyword>
<dbReference type="Proteomes" id="UP000263377">
    <property type="component" value="Unassembled WGS sequence"/>
</dbReference>
<dbReference type="EMBL" id="QVIG01000001">
    <property type="protein sequence ID" value="RGD58508.1"/>
    <property type="molecule type" value="Genomic_DNA"/>
</dbReference>
<organism evidence="1 2">
    <name type="scientific">Kitasatospora xanthocidica</name>
    <dbReference type="NCBI Taxonomy" id="83382"/>
    <lineage>
        <taxon>Bacteria</taxon>
        <taxon>Bacillati</taxon>
        <taxon>Actinomycetota</taxon>
        <taxon>Actinomycetes</taxon>
        <taxon>Kitasatosporales</taxon>
        <taxon>Streptomycetaceae</taxon>
        <taxon>Kitasatospora</taxon>
    </lineage>
</organism>
<dbReference type="AlphaFoldDB" id="A0A372ZRH6"/>